<dbReference type="EMBL" id="JAATOP010000003">
    <property type="protein sequence ID" value="NIY72114.1"/>
    <property type="molecule type" value="Genomic_DNA"/>
</dbReference>
<protein>
    <recommendedName>
        <fullName evidence="4">Lipoprotein</fullName>
    </recommendedName>
</protein>
<evidence type="ECO:0000256" key="1">
    <source>
        <dbReference type="SAM" id="SignalP"/>
    </source>
</evidence>
<evidence type="ECO:0000313" key="3">
    <source>
        <dbReference type="Proteomes" id="UP000709466"/>
    </source>
</evidence>
<organism evidence="2 3">
    <name type="scientific">Marivivens donghaensis</name>
    <dbReference type="NCBI Taxonomy" id="1699413"/>
    <lineage>
        <taxon>Bacteria</taxon>
        <taxon>Pseudomonadati</taxon>
        <taxon>Pseudomonadota</taxon>
        <taxon>Alphaproteobacteria</taxon>
        <taxon>Rhodobacterales</taxon>
        <taxon>Paracoccaceae</taxon>
        <taxon>Marivivens group</taxon>
        <taxon>Marivivens</taxon>
    </lineage>
</organism>
<evidence type="ECO:0000313" key="2">
    <source>
        <dbReference type="EMBL" id="NIY72114.1"/>
    </source>
</evidence>
<keyword evidence="1" id="KW-0732">Signal</keyword>
<accession>A0ABX0VYV4</accession>
<name>A0ABX0VYV4_9RHOB</name>
<proteinExistence type="predicted"/>
<reference evidence="2 3" key="1">
    <citation type="submission" date="2020-03" db="EMBL/GenBank/DDBJ databases">
        <title>Bacterial isolates of synthetic phycosphere.</title>
        <authorList>
            <person name="Fu H."/>
            <person name="Moran M.A."/>
        </authorList>
    </citation>
    <scope>NUCLEOTIDE SEQUENCE [LARGE SCALE GENOMIC DNA]</scope>
    <source>
        <strain evidence="2 3">HF1</strain>
    </source>
</reference>
<gene>
    <name evidence="2" type="ORF">HCZ30_06660</name>
</gene>
<keyword evidence="3" id="KW-1185">Reference proteome</keyword>
<feature type="signal peptide" evidence="1">
    <location>
        <begin position="1"/>
        <end position="23"/>
    </location>
</feature>
<dbReference type="PROSITE" id="PS51257">
    <property type="entry name" value="PROKAR_LIPOPROTEIN"/>
    <property type="match status" value="1"/>
</dbReference>
<dbReference type="Proteomes" id="UP000709466">
    <property type="component" value="Unassembled WGS sequence"/>
</dbReference>
<dbReference type="RefSeq" id="WP_167637498.1">
    <property type="nucleotide sequence ID" value="NZ_JAATOP010000003.1"/>
</dbReference>
<sequence length="93" mass="9633">MKYAALALLLALAACGPVSPERAAQVCEEKARLAQGPTGSVTIGSNSRSGSYVSGEVGISLDSFSGKDPMVVYERCVVDMTGQGPIRMPALRS</sequence>
<evidence type="ECO:0008006" key="4">
    <source>
        <dbReference type="Google" id="ProtNLM"/>
    </source>
</evidence>
<comment type="caution">
    <text evidence="2">The sequence shown here is derived from an EMBL/GenBank/DDBJ whole genome shotgun (WGS) entry which is preliminary data.</text>
</comment>
<feature type="chain" id="PRO_5046639274" description="Lipoprotein" evidence="1">
    <location>
        <begin position="24"/>
        <end position="93"/>
    </location>
</feature>